<proteinExistence type="predicted"/>
<protein>
    <submittedName>
        <fullName evidence="2">Uncharacterized protein</fullName>
    </submittedName>
</protein>
<keyword evidence="1" id="KW-1133">Transmembrane helix</keyword>
<evidence type="ECO:0000313" key="3">
    <source>
        <dbReference type="Proteomes" id="UP000199017"/>
    </source>
</evidence>
<reference evidence="2 3" key="1">
    <citation type="submission" date="2016-10" db="EMBL/GenBank/DDBJ databases">
        <authorList>
            <person name="de Groot N.N."/>
        </authorList>
    </citation>
    <scope>NUCLEOTIDE SEQUENCE [LARGE SCALE GENOMIC DNA]</scope>
    <source>
        <strain evidence="3">P4B,CCM 7963,CECT 7998,DSM 25260,IBRC-M 10614,KCTC 13821</strain>
    </source>
</reference>
<dbReference type="Proteomes" id="UP000199017">
    <property type="component" value="Unassembled WGS sequence"/>
</dbReference>
<dbReference type="AlphaFoldDB" id="A0A1G8N0J6"/>
<organism evidence="2 3">
    <name type="scientific">Alteribacillus bidgolensis</name>
    <dbReference type="NCBI Taxonomy" id="930129"/>
    <lineage>
        <taxon>Bacteria</taxon>
        <taxon>Bacillati</taxon>
        <taxon>Bacillota</taxon>
        <taxon>Bacilli</taxon>
        <taxon>Bacillales</taxon>
        <taxon>Bacillaceae</taxon>
        <taxon>Alteribacillus</taxon>
    </lineage>
</organism>
<sequence length="134" mass="15251">MKLLQNRGHADIGNLLQSEQYPPLRHVIAEFMSIKPSISLFYKIQPNKCPTYAARPLINFWDKPLSGIILPHHLTEGQIYREQVVRELNRSSLDLSPKTPHPVVLVILARPTVVFSVFLMFIAGGEETNVCIYN</sequence>
<gene>
    <name evidence="2" type="ORF">SAMN05216352_11154</name>
</gene>
<keyword evidence="1" id="KW-0812">Transmembrane</keyword>
<keyword evidence="3" id="KW-1185">Reference proteome</keyword>
<keyword evidence="1" id="KW-0472">Membrane</keyword>
<dbReference type="EMBL" id="FNDU01000011">
    <property type="protein sequence ID" value="SDI73673.1"/>
    <property type="molecule type" value="Genomic_DNA"/>
</dbReference>
<dbReference type="STRING" id="930129.SAMN05216352_11154"/>
<feature type="transmembrane region" description="Helical" evidence="1">
    <location>
        <begin position="103"/>
        <end position="124"/>
    </location>
</feature>
<evidence type="ECO:0000256" key="1">
    <source>
        <dbReference type="SAM" id="Phobius"/>
    </source>
</evidence>
<evidence type="ECO:0000313" key="2">
    <source>
        <dbReference type="EMBL" id="SDI73673.1"/>
    </source>
</evidence>
<name>A0A1G8N0J6_9BACI</name>
<accession>A0A1G8N0J6</accession>